<dbReference type="PANTHER" id="PTHR10380:SF173">
    <property type="entry name" value="CUTICULAR PROTEIN 47EF, ISOFORM C-RELATED"/>
    <property type="match status" value="1"/>
</dbReference>
<evidence type="ECO:0000313" key="5">
    <source>
        <dbReference type="Proteomes" id="UP000594260"/>
    </source>
</evidence>
<accession>A0A7M7IX27</accession>
<keyword evidence="5" id="KW-1185">Reference proteome</keyword>
<evidence type="ECO:0000313" key="4">
    <source>
        <dbReference type="EnsemblMetazoa" id="XP_022643732"/>
    </source>
</evidence>
<dbReference type="EnsemblMetazoa" id="XM_022787997">
    <property type="protein sequence ID" value="XP_022643732"/>
    <property type="gene ID" value="LOC111243000"/>
</dbReference>
<feature type="chain" id="PRO_5029820898" description="Cuticle protein" evidence="3">
    <location>
        <begin position="19"/>
        <end position="254"/>
    </location>
</feature>
<dbReference type="KEGG" id="vde:111243000"/>
<dbReference type="Proteomes" id="UP000594260">
    <property type="component" value="Unplaced"/>
</dbReference>
<feature type="signal peptide" evidence="3">
    <location>
        <begin position="1"/>
        <end position="18"/>
    </location>
</feature>
<name>A0A7M7IX27_VARDE</name>
<dbReference type="PROSITE" id="PS51155">
    <property type="entry name" value="CHIT_BIND_RR_2"/>
    <property type="match status" value="1"/>
</dbReference>
<dbReference type="AlphaFoldDB" id="A0A7M7IX27"/>
<dbReference type="OrthoDB" id="6515429at2759"/>
<dbReference type="Pfam" id="PF00379">
    <property type="entry name" value="Chitin_bind_4"/>
    <property type="match status" value="1"/>
</dbReference>
<evidence type="ECO:0000256" key="2">
    <source>
        <dbReference type="PROSITE-ProRule" id="PRU00497"/>
    </source>
</evidence>
<evidence type="ECO:0000256" key="3">
    <source>
        <dbReference type="SAM" id="SignalP"/>
    </source>
</evidence>
<sequence length="254" mass="27032">MFAQAVIASAVAISVVTATPGLAYGRDHDHATLAAASIVTSSYGHSVGYEHAAPLAIAVLHPVTFVTYAGHGHRGHPGVVSKAVHYPPLLYGFGYDSVDDYGTKQFRHEVSDEHNSKKGLYSFGDAYGIERYVNYAADAHGFRVNIKTNKPRTAPSHPAAAHYDAQIQHDKDVIPVETYAKAPIAVVQSASITSHGYVVATPRASYAHANPVTAQAQAHFEPVTSYAEQMAIAPTAFSACAHAATLAPFYGHDH</sequence>
<dbReference type="GO" id="GO:0062129">
    <property type="term" value="C:chitin-based extracellular matrix"/>
    <property type="evidence" value="ECO:0007669"/>
    <property type="project" value="TreeGrafter"/>
</dbReference>
<evidence type="ECO:0000256" key="1">
    <source>
        <dbReference type="ARBA" id="ARBA00022460"/>
    </source>
</evidence>
<dbReference type="RefSeq" id="XP_022643732.1">
    <property type="nucleotide sequence ID" value="XM_022787997.1"/>
</dbReference>
<dbReference type="FunCoup" id="A0A7M7IX27">
    <property type="interactions" value="54"/>
</dbReference>
<reference evidence="4" key="1">
    <citation type="submission" date="2021-01" db="UniProtKB">
        <authorList>
            <consortium name="EnsemblMetazoa"/>
        </authorList>
    </citation>
    <scope>IDENTIFICATION</scope>
</reference>
<protein>
    <recommendedName>
        <fullName evidence="6">Cuticle protein</fullName>
    </recommendedName>
</protein>
<keyword evidence="1 2" id="KW-0193">Cuticle</keyword>
<dbReference type="GeneID" id="111243000"/>
<keyword evidence="3" id="KW-0732">Signal</keyword>
<organism evidence="4 5">
    <name type="scientific">Varroa destructor</name>
    <name type="common">Honeybee mite</name>
    <dbReference type="NCBI Taxonomy" id="109461"/>
    <lineage>
        <taxon>Eukaryota</taxon>
        <taxon>Metazoa</taxon>
        <taxon>Ecdysozoa</taxon>
        <taxon>Arthropoda</taxon>
        <taxon>Chelicerata</taxon>
        <taxon>Arachnida</taxon>
        <taxon>Acari</taxon>
        <taxon>Parasitiformes</taxon>
        <taxon>Mesostigmata</taxon>
        <taxon>Gamasina</taxon>
        <taxon>Dermanyssoidea</taxon>
        <taxon>Varroidae</taxon>
        <taxon>Varroa</taxon>
    </lineage>
</organism>
<dbReference type="PANTHER" id="PTHR10380">
    <property type="entry name" value="CUTICLE PROTEIN"/>
    <property type="match status" value="1"/>
</dbReference>
<dbReference type="InParanoid" id="A0A7M7IX27"/>
<proteinExistence type="predicted"/>
<evidence type="ECO:0008006" key="6">
    <source>
        <dbReference type="Google" id="ProtNLM"/>
    </source>
</evidence>
<dbReference type="InterPro" id="IPR050468">
    <property type="entry name" value="Cuticle_Struct_Prot"/>
</dbReference>
<dbReference type="GO" id="GO:0008010">
    <property type="term" value="F:structural constituent of chitin-based larval cuticle"/>
    <property type="evidence" value="ECO:0007669"/>
    <property type="project" value="TreeGrafter"/>
</dbReference>
<dbReference type="InterPro" id="IPR000618">
    <property type="entry name" value="Insect_cuticle"/>
</dbReference>